<keyword evidence="2" id="KW-1185">Reference proteome</keyword>
<sequence length="39" mass="4223">MRGCCYSRRGLRSASSAGPLLLGAGLWSCWWFSPCLICG</sequence>
<evidence type="ECO:0000313" key="2">
    <source>
        <dbReference type="Proteomes" id="UP000004619"/>
    </source>
</evidence>
<name>C7H2G7_FAED2</name>
<evidence type="ECO:0000313" key="1">
    <source>
        <dbReference type="EMBL" id="EEU97880.1"/>
    </source>
</evidence>
<proteinExistence type="predicted"/>
<dbReference type="STRING" id="411483.FAEPRAA2165_00464"/>
<reference evidence="1" key="1">
    <citation type="submission" date="2009-08" db="EMBL/GenBank/DDBJ databases">
        <authorList>
            <person name="Weinstock G."/>
            <person name="Sodergren E."/>
            <person name="Clifton S."/>
            <person name="Fulton L."/>
            <person name="Fulton B."/>
            <person name="Courtney L."/>
            <person name="Fronick C."/>
            <person name="Harrison M."/>
            <person name="Strong C."/>
            <person name="Farmer C."/>
            <person name="Delahaunty K."/>
            <person name="Markovic C."/>
            <person name="Hall O."/>
            <person name="Minx P."/>
            <person name="Tomlinson C."/>
            <person name="Mitreva M."/>
            <person name="Nelson J."/>
            <person name="Hou S."/>
            <person name="Wollam A."/>
            <person name="Pepin K.H."/>
            <person name="Johnson M."/>
            <person name="Bhonagiri V."/>
            <person name="Nash W.E."/>
            <person name="Warren W."/>
            <person name="Chinwalla A."/>
            <person name="Mardis E.R."/>
            <person name="Wilson R.K."/>
        </authorList>
    </citation>
    <scope>NUCLEOTIDE SEQUENCE [LARGE SCALE GENOMIC DNA]</scope>
    <source>
        <strain evidence="1">A2-165</strain>
    </source>
</reference>
<dbReference type="AlphaFoldDB" id="C7H2G7"/>
<accession>C7H2G7</accession>
<dbReference type="Proteomes" id="UP000004619">
    <property type="component" value="Unassembled WGS sequence"/>
</dbReference>
<protein>
    <submittedName>
        <fullName evidence="1">Uncharacterized protein</fullName>
    </submittedName>
</protein>
<comment type="caution">
    <text evidence="1">The sequence shown here is derived from an EMBL/GenBank/DDBJ whole genome shotgun (WGS) entry which is preliminary data.</text>
</comment>
<gene>
    <name evidence="1" type="ORF">FAEPRAA2165_00464</name>
</gene>
<dbReference type="EMBL" id="ACOP02000008">
    <property type="protein sequence ID" value="EEU97880.1"/>
    <property type="molecule type" value="Genomic_DNA"/>
</dbReference>
<dbReference type="HOGENOM" id="CLU_3310050_0_0_9"/>
<organism evidence="1 2">
    <name type="scientific">Faecalibacterium duncaniae (strain DSM 17677 / JCM 31915 / A2-165)</name>
    <name type="common">Faecalibacterium prausnitzii</name>
    <dbReference type="NCBI Taxonomy" id="411483"/>
    <lineage>
        <taxon>Bacteria</taxon>
        <taxon>Bacillati</taxon>
        <taxon>Bacillota</taxon>
        <taxon>Clostridia</taxon>
        <taxon>Eubacteriales</taxon>
        <taxon>Oscillospiraceae</taxon>
        <taxon>Faecalibacterium</taxon>
    </lineage>
</organism>